<reference evidence="2" key="1">
    <citation type="submission" date="2018-04" db="EMBL/GenBank/DDBJ databases">
        <title>Transcriptome assembly of Sipha flava.</title>
        <authorList>
            <person name="Scully E.D."/>
            <person name="Geib S.M."/>
            <person name="Palmer N.A."/>
            <person name="Koch K."/>
            <person name="Bradshaw J."/>
            <person name="Heng-Moss T."/>
            <person name="Sarath G."/>
        </authorList>
    </citation>
    <scope>NUCLEOTIDE SEQUENCE</scope>
</reference>
<accession>A0A2S2R3E6</accession>
<keyword evidence="1" id="KW-0812">Transmembrane</keyword>
<dbReference type="AlphaFoldDB" id="A0A2S2R3E6"/>
<feature type="transmembrane region" description="Helical" evidence="1">
    <location>
        <begin position="103"/>
        <end position="127"/>
    </location>
</feature>
<feature type="transmembrane region" description="Helical" evidence="1">
    <location>
        <begin position="45"/>
        <end position="64"/>
    </location>
</feature>
<organism evidence="2">
    <name type="scientific">Sipha flava</name>
    <name type="common">yellow sugarcane aphid</name>
    <dbReference type="NCBI Taxonomy" id="143950"/>
    <lineage>
        <taxon>Eukaryota</taxon>
        <taxon>Metazoa</taxon>
        <taxon>Ecdysozoa</taxon>
        <taxon>Arthropoda</taxon>
        <taxon>Hexapoda</taxon>
        <taxon>Insecta</taxon>
        <taxon>Pterygota</taxon>
        <taxon>Neoptera</taxon>
        <taxon>Paraneoptera</taxon>
        <taxon>Hemiptera</taxon>
        <taxon>Sternorrhyncha</taxon>
        <taxon>Aphidomorpha</taxon>
        <taxon>Aphidoidea</taxon>
        <taxon>Aphididae</taxon>
        <taxon>Sipha</taxon>
    </lineage>
</organism>
<proteinExistence type="predicted"/>
<sequence>MSSLLNSIIFRLKLTQVILSLGSIVPVFSEIYVTLSLLTADFVHLTLYGYLGIGIVVLASLCISEPVSEKVTLYSSSMAVFLHLLSAVFIIKDVFGQDSYMWGLRVISGLCTGANAVTFGWEVLYIMKYIHH</sequence>
<keyword evidence="1" id="KW-0472">Membrane</keyword>
<evidence type="ECO:0000313" key="2">
    <source>
        <dbReference type="EMBL" id="MBY84577.1"/>
    </source>
</evidence>
<keyword evidence="1" id="KW-1133">Transmembrane helix</keyword>
<gene>
    <name evidence="2" type="ORF">g.147957</name>
</gene>
<feature type="transmembrane region" description="Helical" evidence="1">
    <location>
        <begin position="71"/>
        <end position="91"/>
    </location>
</feature>
<evidence type="ECO:0008006" key="3">
    <source>
        <dbReference type="Google" id="ProtNLM"/>
    </source>
</evidence>
<dbReference type="OrthoDB" id="6588729at2759"/>
<name>A0A2S2R3E6_9HEMI</name>
<protein>
    <recommendedName>
        <fullName evidence="3">Transmembrane protein</fullName>
    </recommendedName>
</protein>
<evidence type="ECO:0000256" key="1">
    <source>
        <dbReference type="SAM" id="Phobius"/>
    </source>
</evidence>
<dbReference type="EMBL" id="GGMS01015374">
    <property type="protein sequence ID" value="MBY84577.1"/>
    <property type="molecule type" value="Transcribed_RNA"/>
</dbReference>